<accession>A0A833WPF2</accession>
<keyword evidence="1" id="KW-0547">Nucleotide-binding</keyword>
<dbReference type="AlphaFoldDB" id="A0A833WPF2"/>
<dbReference type="Proteomes" id="UP000602510">
    <property type="component" value="Unassembled WGS sequence"/>
</dbReference>
<evidence type="ECO:0000259" key="3">
    <source>
        <dbReference type="SMART" id="SM00382"/>
    </source>
</evidence>
<dbReference type="InterPro" id="IPR003593">
    <property type="entry name" value="AAA+_ATPase"/>
</dbReference>
<dbReference type="Pfam" id="PF00071">
    <property type="entry name" value="Ras"/>
    <property type="match status" value="1"/>
</dbReference>
<sequence length="273" mass="29575">MSFVCKVPIIEMETPSVRVLVLGESGVGKTALLRAICRLYSPTPLSNDKPSSLWTTGCDVHVLLTSLGPAGREVFVEFLDVGGHRQYELSRGAFYHDIHGVVFVHDLSNAKSGERLRNWSRELSDLQRLKGCVVPTMTTKTPDFSTLHELPKLVIGNKKDLLQRNYKLKTSAPMGSLEFRNVACIESSAEPFSMEPSGPFDAFLQQTVAFANRGEGGGSYNSYNNSMGLRQTNRAVGGDDSRAGSGFSAGVSSLAAALPPLSTGSGSARSRWW</sequence>
<comment type="caution">
    <text evidence="4">The sequence shown here is derived from an EMBL/GenBank/DDBJ whole genome shotgun (WGS) entry which is preliminary data.</text>
</comment>
<dbReference type="PROSITE" id="PS00675">
    <property type="entry name" value="SIGMA54_INTERACT_1"/>
    <property type="match status" value="1"/>
</dbReference>
<protein>
    <submittedName>
        <fullName evidence="4">Ras family</fullName>
    </submittedName>
</protein>
<evidence type="ECO:0000313" key="7">
    <source>
        <dbReference type="Proteomes" id="UP000602510"/>
    </source>
</evidence>
<evidence type="ECO:0000313" key="4">
    <source>
        <dbReference type="EMBL" id="KAF4045260.1"/>
    </source>
</evidence>
<gene>
    <name evidence="4" type="ORF">GN244_ATG02354</name>
    <name evidence="6" type="ORF">GN958_ATG04837</name>
    <name evidence="5" type="ORF">GN958_ATG17560</name>
</gene>
<dbReference type="EMBL" id="WSZM01000053">
    <property type="protein sequence ID" value="KAF4045260.1"/>
    <property type="molecule type" value="Genomic_DNA"/>
</dbReference>
<feature type="domain" description="AAA+ ATPase" evidence="3">
    <location>
        <begin position="15"/>
        <end position="165"/>
    </location>
</feature>
<dbReference type="GO" id="GO:0005525">
    <property type="term" value="F:GTP binding"/>
    <property type="evidence" value="ECO:0007669"/>
    <property type="project" value="UniProtKB-KW"/>
</dbReference>
<evidence type="ECO:0000256" key="2">
    <source>
        <dbReference type="ARBA" id="ARBA00023134"/>
    </source>
</evidence>
<dbReference type="InterPro" id="IPR025662">
    <property type="entry name" value="Sigma_54_int_dom_ATP-bd_1"/>
</dbReference>
<dbReference type="SUPFAM" id="SSF52540">
    <property type="entry name" value="P-loop containing nucleoside triphosphate hydrolases"/>
    <property type="match status" value="1"/>
</dbReference>
<dbReference type="PANTHER" id="PTHR24073">
    <property type="entry name" value="DRAB5-RELATED"/>
    <property type="match status" value="1"/>
</dbReference>
<dbReference type="EMBL" id="JAACNO010002426">
    <property type="protein sequence ID" value="KAF4133214.1"/>
    <property type="molecule type" value="Genomic_DNA"/>
</dbReference>
<dbReference type="Gene3D" id="3.40.50.300">
    <property type="entry name" value="P-loop containing nucleotide triphosphate hydrolases"/>
    <property type="match status" value="1"/>
</dbReference>
<name>A0A833WPF2_PHYIN</name>
<evidence type="ECO:0000313" key="5">
    <source>
        <dbReference type="EMBL" id="KAF4133214.1"/>
    </source>
</evidence>
<evidence type="ECO:0000256" key="1">
    <source>
        <dbReference type="ARBA" id="ARBA00022741"/>
    </source>
</evidence>
<dbReference type="InterPro" id="IPR027417">
    <property type="entry name" value="P-loop_NTPase"/>
</dbReference>
<dbReference type="PRINTS" id="PR00449">
    <property type="entry name" value="RASTRNSFRMNG"/>
</dbReference>
<dbReference type="SMART" id="SM00382">
    <property type="entry name" value="AAA"/>
    <property type="match status" value="1"/>
</dbReference>
<proteinExistence type="predicted"/>
<reference evidence="4" key="1">
    <citation type="submission" date="2020-04" db="EMBL/GenBank/DDBJ databases">
        <title>Hybrid Assembly of Korean Phytophthora infestans isolates.</title>
        <authorList>
            <person name="Prokchorchik M."/>
            <person name="Lee Y."/>
            <person name="Seo J."/>
            <person name="Cho J.-H."/>
            <person name="Park Y.-E."/>
            <person name="Jang D.-C."/>
            <person name="Im J.-S."/>
            <person name="Choi J.-G."/>
            <person name="Park H.-J."/>
            <person name="Lee G.-B."/>
            <person name="Lee Y.-G."/>
            <person name="Hong S.-Y."/>
            <person name="Cho K."/>
            <person name="Sohn K.H."/>
        </authorList>
    </citation>
    <scope>NUCLEOTIDE SEQUENCE</scope>
    <source>
        <strain evidence="4">KR_1_A1</strain>
        <strain evidence="5">KR_2_A2</strain>
    </source>
</reference>
<keyword evidence="7" id="KW-1185">Reference proteome</keyword>
<dbReference type="InterPro" id="IPR001806">
    <property type="entry name" value="Small_GTPase"/>
</dbReference>
<dbReference type="Proteomes" id="UP000704712">
    <property type="component" value="Unassembled WGS sequence"/>
</dbReference>
<evidence type="ECO:0000313" key="6">
    <source>
        <dbReference type="EMBL" id="KAF4146014.1"/>
    </source>
</evidence>
<keyword evidence="2" id="KW-0342">GTP-binding</keyword>
<organism evidence="4 7">
    <name type="scientific">Phytophthora infestans</name>
    <name type="common">Potato late blight agent</name>
    <name type="synonym">Botrytis infestans</name>
    <dbReference type="NCBI Taxonomy" id="4787"/>
    <lineage>
        <taxon>Eukaryota</taxon>
        <taxon>Sar</taxon>
        <taxon>Stramenopiles</taxon>
        <taxon>Oomycota</taxon>
        <taxon>Peronosporomycetes</taxon>
        <taxon>Peronosporales</taxon>
        <taxon>Peronosporaceae</taxon>
        <taxon>Phytophthora</taxon>
    </lineage>
</organism>
<dbReference type="GO" id="GO:0003924">
    <property type="term" value="F:GTPase activity"/>
    <property type="evidence" value="ECO:0007669"/>
    <property type="project" value="InterPro"/>
</dbReference>
<dbReference type="EMBL" id="JAACNO010000657">
    <property type="protein sequence ID" value="KAF4146014.1"/>
    <property type="molecule type" value="Genomic_DNA"/>
</dbReference>